<accession>A0A0K6GDQ3</accession>
<proteinExistence type="predicted"/>
<protein>
    <submittedName>
        <fullName evidence="2">Uncharacterized protein</fullName>
    </submittedName>
</protein>
<sequence length="120" mass="13375">MAKGKRGKSNRVGQKLSRDARRLRSTQSGIFYSGDLARTLIDKHFREAVDSIELFAIDQRGMFDNENSMEVDRTRAFGALVKQILILAFDPQGIKFTKKAVCSGGPYAVDSMEICLSEPT</sequence>
<organism evidence="2 3">
    <name type="scientific">Rhizoctonia solani</name>
    <dbReference type="NCBI Taxonomy" id="456999"/>
    <lineage>
        <taxon>Eukaryota</taxon>
        <taxon>Fungi</taxon>
        <taxon>Dikarya</taxon>
        <taxon>Basidiomycota</taxon>
        <taxon>Agaricomycotina</taxon>
        <taxon>Agaricomycetes</taxon>
        <taxon>Cantharellales</taxon>
        <taxon>Ceratobasidiaceae</taxon>
        <taxon>Rhizoctonia</taxon>
    </lineage>
</organism>
<dbReference type="AlphaFoldDB" id="A0A0K6GDQ3"/>
<feature type="region of interest" description="Disordered" evidence="1">
    <location>
        <begin position="1"/>
        <end position="22"/>
    </location>
</feature>
<evidence type="ECO:0000313" key="3">
    <source>
        <dbReference type="Proteomes" id="UP000044841"/>
    </source>
</evidence>
<keyword evidence="3" id="KW-1185">Reference proteome</keyword>
<dbReference type="Proteomes" id="UP000044841">
    <property type="component" value="Unassembled WGS sequence"/>
</dbReference>
<gene>
    <name evidence="2" type="ORF">RSOLAG22IIIB_12395</name>
</gene>
<evidence type="ECO:0000256" key="1">
    <source>
        <dbReference type="SAM" id="MobiDB-lite"/>
    </source>
</evidence>
<dbReference type="EMBL" id="CYGV01001718">
    <property type="protein sequence ID" value="CUA76601.1"/>
    <property type="molecule type" value="Genomic_DNA"/>
</dbReference>
<name>A0A0K6GDQ3_9AGAM</name>
<reference evidence="2 3" key="1">
    <citation type="submission" date="2015-07" db="EMBL/GenBank/DDBJ databases">
        <authorList>
            <person name="Noorani M."/>
        </authorList>
    </citation>
    <scope>NUCLEOTIDE SEQUENCE [LARGE SCALE GENOMIC DNA]</scope>
    <source>
        <strain evidence="2">BBA 69670</strain>
    </source>
</reference>
<evidence type="ECO:0000313" key="2">
    <source>
        <dbReference type="EMBL" id="CUA76601.1"/>
    </source>
</evidence>